<proteinExistence type="predicted"/>
<feature type="transmembrane region" description="Helical" evidence="2">
    <location>
        <begin position="169"/>
        <end position="187"/>
    </location>
</feature>
<feature type="transmembrane region" description="Helical" evidence="2">
    <location>
        <begin position="12"/>
        <end position="38"/>
    </location>
</feature>
<feature type="transmembrane region" description="Helical" evidence="2">
    <location>
        <begin position="425"/>
        <end position="445"/>
    </location>
</feature>
<evidence type="ECO:0000313" key="3">
    <source>
        <dbReference type="EMBL" id="GFY60311.1"/>
    </source>
</evidence>
<dbReference type="Pfam" id="PF07690">
    <property type="entry name" value="MFS_1"/>
    <property type="match status" value="1"/>
</dbReference>
<dbReference type="AlphaFoldDB" id="A0A8X6XZN2"/>
<dbReference type="OrthoDB" id="6435476at2759"/>
<feature type="region of interest" description="Disordered" evidence="1">
    <location>
        <begin position="274"/>
        <end position="296"/>
    </location>
</feature>
<feature type="transmembrane region" description="Helical" evidence="2">
    <location>
        <begin position="486"/>
        <end position="505"/>
    </location>
</feature>
<feature type="transmembrane region" description="Helical" evidence="2">
    <location>
        <begin position="77"/>
        <end position="99"/>
    </location>
</feature>
<evidence type="ECO:0008006" key="5">
    <source>
        <dbReference type="Google" id="ProtNLM"/>
    </source>
</evidence>
<gene>
    <name evidence="3" type="primary">AVEN_32663_1</name>
    <name evidence="3" type="ORF">TNIN_128651</name>
</gene>
<comment type="caution">
    <text evidence="3">The sequence shown here is derived from an EMBL/GenBank/DDBJ whole genome shotgun (WGS) entry which is preliminary data.</text>
</comment>
<dbReference type="Gene3D" id="1.20.1250.20">
    <property type="entry name" value="MFS general substrate transporter like domains"/>
    <property type="match status" value="2"/>
</dbReference>
<feature type="transmembrane region" description="Helical" evidence="2">
    <location>
        <begin position="354"/>
        <end position="381"/>
    </location>
</feature>
<keyword evidence="4" id="KW-1185">Reference proteome</keyword>
<protein>
    <recommendedName>
        <fullName evidence="5">Monocarboxylate transporter</fullName>
    </recommendedName>
</protein>
<evidence type="ECO:0000313" key="4">
    <source>
        <dbReference type="Proteomes" id="UP000886998"/>
    </source>
</evidence>
<feature type="transmembrane region" description="Helical" evidence="2">
    <location>
        <begin position="396"/>
        <end position="413"/>
    </location>
</feature>
<name>A0A8X6XZN2_9ARAC</name>
<feature type="transmembrane region" description="Helical" evidence="2">
    <location>
        <begin position="451"/>
        <end position="474"/>
    </location>
</feature>
<dbReference type="PANTHER" id="PTHR11360:SF303">
    <property type="entry name" value="MAJOR FACILITATOR SUPERFAMILY (MFS) PROFILE DOMAIN-CONTAINING PROTEIN"/>
    <property type="match status" value="1"/>
</dbReference>
<evidence type="ECO:0000256" key="1">
    <source>
        <dbReference type="SAM" id="MobiDB-lite"/>
    </source>
</evidence>
<keyword evidence="2" id="KW-1133">Transmembrane helix</keyword>
<evidence type="ECO:0000256" key="2">
    <source>
        <dbReference type="SAM" id="Phobius"/>
    </source>
</evidence>
<reference evidence="3" key="1">
    <citation type="submission" date="2020-08" db="EMBL/GenBank/DDBJ databases">
        <title>Multicomponent nature underlies the extraordinary mechanical properties of spider dragline silk.</title>
        <authorList>
            <person name="Kono N."/>
            <person name="Nakamura H."/>
            <person name="Mori M."/>
            <person name="Yoshida Y."/>
            <person name="Ohtoshi R."/>
            <person name="Malay A.D."/>
            <person name="Moran D.A.P."/>
            <person name="Tomita M."/>
            <person name="Numata K."/>
            <person name="Arakawa K."/>
        </authorList>
    </citation>
    <scope>NUCLEOTIDE SEQUENCE</scope>
</reference>
<dbReference type="Proteomes" id="UP000886998">
    <property type="component" value="Unassembled WGS sequence"/>
</dbReference>
<dbReference type="InterPro" id="IPR011701">
    <property type="entry name" value="MFS"/>
</dbReference>
<dbReference type="EMBL" id="BMAV01013087">
    <property type="protein sequence ID" value="GFY60311.1"/>
    <property type="molecule type" value="Genomic_DNA"/>
</dbReference>
<feature type="transmembrane region" description="Helical" evidence="2">
    <location>
        <begin position="105"/>
        <end position="127"/>
    </location>
</feature>
<keyword evidence="2" id="KW-0472">Membrane</keyword>
<dbReference type="SUPFAM" id="SSF103473">
    <property type="entry name" value="MFS general substrate transporter"/>
    <property type="match status" value="1"/>
</dbReference>
<dbReference type="InterPro" id="IPR036259">
    <property type="entry name" value="MFS_trans_sf"/>
</dbReference>
<sequence length="555" mass="61229">MKIEFLDTKRKCLILGLICFIAFLILGISRLSGLLFVACMARYDTGRKQASLPFILGYTIRNVSGPFVGYLGKRFGLITVTVVGCILSTVGVGACFFAENIVAVIFLWGIVYGLGCGMGTSLLPLVLSQYFEKHVDKANGIYSGGACIGAFVLPIIADKLIEEYGTSGMFLVFSAIILNSVPAALLLRKPKNSTEKCNTNPGGVLTETTYENNLKILEFPKEGCVYEEKSDINLKQNIEFSSQEKGIPSEILELPNDSVFYIDIPQRNCKISSTNEEEHKYPKPFNATGKQNDKEPETMFSGIKTITEDRITNLPTVLQDVAQSELNIEKSHNSLCKSSSSTPNKGRTSNSFQVFLDVAYTLILLTQAFMLIVITTLWTVIVDASMDKGATKQEGVYILICMGIADTIGRFCLGYITDGGRMSKINFQILCAAGLGVFHILFVFLEGFVMVMISVGFAGLFTAGHIMIGVGIINQCIEKEYVTMAVASRYFAFALMSFTQAPMIGFFRENLKSYDGLFILLTVICWICTVLTWFTPIAAKRRNRKKTATIENEQN</sequence>
<keyword evidence="2" id="KW-0812">Transmembrane</keyword>
<dbReference type="GO" id="GO:0008028">
    <property type="term" value="F:monocarboxylic acid transmembrane transporter activity"/>
    <property type="evidence" value="ECO:0007669"/>
    <property type="project" value="TreeGrafter"/>
</dbReference>
<dbReference type="InterPro" id="IPR050327">
    <property type="entry name" value="Proton-linked_MCT"/>
</dbReference>
<accession>A0A8X6XZN2</accession>
<dbReference type="PANTHER" id="PTHR11360">
    <property type="entry name" value="MONOCARBOXYLATE TRANSPORTER"/>
    <property type="match status" value="1"/>
</dbReference>
<organism evidence="3 4">
    <name type="scientific">Trichonephila inaurata madagascariensis</name>
    <dbReference type="NCBI Taxonomy" id="2747483"/>
    <lineage>
        <taxon>Eukaryota</taxon>
        <taxon>Metazoa</taxon>
        <taxon>Ecdysozoa</taxon>
        <taxon>Arthropoda</taxon>
        <taxon>Chelicerata</taxon>
        <taxon>Arachnida</taxon>
        <taxon>Araneae</taxon>
        <taxon>Araneomorphae</taxon>
        <taxon>Entelegynae</taxon>
        <taxon>Araneoidea</taxon>
        <taxon>Nephilidae</taxon>
        <taxon>Trichonephila</taxon>
        <taxon>Trichonephila inaurata</taxon>
    </lineage>
</organism>
<feature type="transmembrane region" description="Helical" evidence="2">
    <location>
        <begin position="517"/>
        <end position="539"/>
    </location>
</feature>